<evidence type="ECO:0000313" key="1">
    <source>
        <dbReference type="EMBL" id="TNV78152.1"/>
    </source>
</evidence>
<name>A0A8J8T0X8_HALGN</name>
<keyword evidence="2" id="KW-1185">Reference proteome</keyword>
<protein>
    <submittedName>
        <fullName evidence="1">Uncharacterized protein</fullName>
    </submittedName>
</protein>
<sequence>MVCLCLIYSFRQPLSSCFLLLSRSRIIRYSSQFARQPPLWSTKGRGRQQAEEAVLRAGDAVEILGVAAWDWASMQAEYLCLKKAFV</sequence>
<dbReference type="Proteomes" id="UP000785679">
    <property type="component" value="Unassembled WGS sequence"/>
</dbReference>
<evidence type="ECO:0000313" key="2">
    <source>
        <dbReference type="Proteomes" id="UP000785679"/>
    </source>
</evidence>
<gene>
    <name evidence="1" type="ORF">FGO68_gene12912</name>
</gene>
<dbReference type="EMBL" id="RRYP01010804">
    <property type="protein sequence ID" value="TNV78152.1"/>
    <property type="molecule type" value="Genomic_DNA"/>
</dbReference>
<comment type="caution">
    <text evidence="1">The sequence shown here is derived from an EMBL/GenBank/DDBJ whole genome shotgun (WGS) entry which is preliminary data.</text>
</comment>
<accession>A0A8J8T0X8</accession>
<dbReference type="AlphaFoldDB" id="A0A8J8T0X8"/>
<organism evidence="1 2">
    <name type="scientific">Halteria grandinella</name>
    <dbReference type="NCBI Taxonomy" id="5974"/>
    <lineage>
        <taxon>Eukaryota</taxon>
        <taxon>Sar</taxon>
        <taxon>Alveolata</taxon>
        <taxon>Ciliophora</taxon>
        <taxon>Intramacronucleata</taxon>
        <taxon>Spirotrichea</taxon>
        <taxon>Stichotrichia</taxon>
        <taxon>Sporadotrichida</taxon>
        <taxon>Halteriidae</taxon>
        <taxon>Halteria</taxon>
    </lineage>
</organism>
<proteinExistence type="predicted"/>
<reference evidence="1" key="1">
    <citation type="submission" date="2019-06" db="EMBL/GenBank/DDBJ databases">
        <authorList>
            <person name="Zheng W."/>
        </authorList>
    </citation>
    <scope>NUCLEOTIDE SEQUENCE</scope>
    <source>
        <strain evidence="1">QDHG01</strain>
    </source>
</reference>